<dbReference type="EMBL" id="AABL01001188">
    <property type="protein sequence ID" value="EAA15771.1"/>
    <property type="molecule type" value="Genomic_DNA"/>
</dbReference>
<accession>Q7RHL3</accession>
<evidence type="ECO:0000313" key="3">
    <source>
        <dbReference type="Proteomes" id="UP000008553"/>
    </source>
</evidence>
<keyword evidence="1" id="KW-1133">Transmembrane helix</keyword>
<dbReference type="Proteomes" id="UP000008553">
    <property type="component" value="Unassembled WGS sequence"/>
</dbReference>
<dbReference type="AlphaFoldDB" id="Q7RHL3"/>
<evidence type="ECO:0000256" key="1">
    <source>
        <dbReference type="SAM" id="Phobius"/>
    </source>
</evidence>
<sequence length="358" mass="41830">MNKEVCEKFKNIWDAFPDTLDNSKNYQFNDFVLLNNKCNKDNFSNNYCNNIDFSNSFCDINKFQSDFNRISAGFLYLLDEFIKDCGVAPSPAKYNINIVDYILIWLSYMLNLKISEEENIITCFYSEYIFNCGKYKTQINELTDYDSYKELIDKKLDVLNMDSNNVSKFYKVFKSLCEMYNELDDDKTKCKKYLEDDNEFDQKYKELKNDSDIADKSPYKEILSTLSTDYENFKKECNDTSSSTSEETLKNPEQRSVEGYKQLFGGDFGGDFEEIFGQGSEPSSEVIPSSLSITNKLIPVLLIFGAIPIFFGISYKVNNNELNNYFHYIYANGNKKIIRFLTFYISIRYLDFGSDFKN</sequence>
<gene>
    <name evidence="2" type="ORF">PY03972</name>
</gene>
<name>Q7RHL3_PLAYO</name>
<keyword evidence="1" id="KW-0472">Membrane</keyword>
<organism evidence="2 3">
    <name type="scientific">Plasmodium yoelii yoelii</name>
    <dbReference type="NCBI Taxonomy" id="73239"/>
    <lineage>
        <taxon>Eukaryota</taxon>
        <taxon>Sar</taxon>
        <taxon>Alveolata</taxon>
        <taxon>Apicomplexa</taxon>
        <taxon>Aconoidasida</taxon>
        <taxon>Haemosporida</taxon>
        <taxon>Plasmodiidae</taxon>
        <taxon>Plasmodium</taxon>
        <taxon>Plasmodium (Vinckeia)</taxon>
    </lineage>
</organism>
<proteinExistence type="predicted"/>
<dbReference type="PaxDb" id="73239-Q7RHL3"/>
<dbReference type="Pfam" id="PF06022">
    <property type="entry name" value="Cir_Bir_Yir"/>
    <property type="match status" value="1"/>
</dbReference>
<comment type="caution">
    <text evidence="2">The sequence shown here is derived from an EMBL/GenBank/DDBJ whole genome shotgun (WGS) entry which is preliminary data.</text>
</comment>
<protein>
    <submittedName>
        <fullName evidence="2">Yir2 protein</fullName>
    </submittedName>
</protein>
<dbReference type="InParanoid" id="Q7RHL3"/>
<feature type="transmembrane region" description="Helical" evidence="1">
    <location>
        <begin position="297"/>
        <end position="315"/>
    </location>
</feature>
<keyword evidence="3" id="KW-1185">Reference proteome</keyword>
<reference evidence="2 3" key="1">
    <citation type="journal article" date="2002" name="Nature">
        <title>Genome sequence and comparative analysis of the model rodent malaria parasite Plasmodium yoelii yoelii.</title>
        <authorList>
            <person name="Carlton J.M."/>
            <person name="Angiuoli S.V."/>
            <person name="Suh B.B."/>
            <person name="Kooij T.W."/>
            <person name="Pertea M."/>
            <person name="Silva J.C."/>
            <person name="Ermolaeva M.D."/>
            <person name="Allen J.E."/>
            <person name="Selengut J.D."/>
            <person name="Koo H.L."/>
            <person name="Peterson J.D."/>
            <person name="Pop M."/>
            <person name="Kosack D.S."/>
            <person name="Shumway M.F."/>
            <person name="Bidwell S.L."/>
            <person name="Shallom S.J."/>
            <person name="van Aken S.E."/>
            <person name="Riedmuller S.B."/>
            <person name="Feldblyum T.V."/>
            <person name="Cho J.K."/>
            <person name="Quackenbush J."/>
            <person name="Sedegah M."/>
            <person name="Shoaibi A."/>
            <person name="Cummings L.M."/>
            <person name="Florens L."/>
            <person name="Yates J.R."/>
            <person name="Raine J.D."/>
            <person name="Sinden R.E."/>
            <person name="Harris M.A."/>
            <person name="Cunningham D.A."/>
            <person name="Preiser P.R."/>
            <person name="Bergman L.W."/>
            <person name="Vaidya A.B."/>
            <person name="van Lin L.H."/>
            <person name="Janse C.J."/>
            <person name="Waters A.P."/>
            <person name="Smith H.O."/>
            <person name="White O.R."/>
            <person name="Salzberg S.L."/>
            <person name="Venter J.C."/>
            <person name="Fraser C.M."/>
            <person name="Hoffman S.L."/>
            <person name="Gardner M.J."/>
            <person name="Carucci D.J."/>
        </authorList>
    </citation>
    <scope>NUCLEOTIDE SEQUENCE [LARGE SCALE GENOMIC DNA]</scope>
    <source>
        <strain evidence="2 3">17XNL</strain>
    </source>
</reference>
<dbReference type="NCBIfam" id="TIGR01590">
    <property type="entry name" value="yir-bir-cir_Pla"/>
    <property type="match status" value="1"/>
</dbReference>
<dbReference type="InterPro" id="IPR006477">
    <property type="entry name" value="Yir_bir_cir"/>
</dbReference>
<keyword evidence="1" id="KW-0812">Transmembrane</keyword>
<evidence type="ECO:0000313" key="2">
    <source>
        <dbReference type="EMBL" id="EAA15771.1"/>
    </source>
</evidence>